<sequence>MNYEMLLEDEERDGRFGLLFYSPSRPRRTHIFAASAESPWLLSARVLPIRLAVLDKFANWGRRPHHQKQVFAAEPLFVYCKREQFVSSARGSQIVPPSHLSISPRWFETYGVPAIPLTVRYRLENTKRLRFLSVDLTCWLSFLFRLYYRTPTPFFHFPLHSVIFYESQHTRRILQCCDSPDATSSSYNSDDEEEQLEA</sequence>
<gene>
    <name evidence="1" type="ORF">CROQUDRAFT_96432</name>
</gene>
<dbReference type="EMBL" id="MU167322">
    <property type="protein sequence ID" value="KAG0143319.1"/>
    <property type="molecule type" value="Genomic_DNA"/>
</dbReference>
<comment type="caution">
    <text evidence="1">The sequence shown here is derived from an EMBL/GenBank/DDBJ whole genome shotgun (WGS) entry which is preliminary data.</text>
</comment>
<proteinExistence type="predicted"/>
<name>A0A9P6T992_9BASI</name>
<evidence type="ECO:0000313" key="1">
    <source>
        <dbReference type="EMBL" id="KAG0143319.1"/>
    </source>
</evidence>
<reference evidence="1" key="1">
    <citation type="submission" date="2013-11" db="EMBL/GenBank/DDBJ databases">
        <title>Genome sequence of the fusiform rust pathogen reveals effectors for host alternation and coevolution with pine.</title>
        <authorList>
            <consortium name="DOE Joint Genome Institute"/>
            <person name="Smith K."/>
            <person name="Pendleton A."/>
            <person name="Kubisiak T."/>
            <person name="Anderson C."/>
            <person name="Salamov A."/>
            <person name="Aerts A."/>
            <person name="Riley R."/>
            <person name="Clum A."/>
            <person name="Lindquist E."/>
            <person name="Ence D."/>
            <person name="Campbell M."/>
            <person name="Kronenberg Z."/>
            <person name="Feau N."/>
            <person name="Dhillon B."/>
            <person name="Hamelin R."/>
            <person name="Burleigh J."/>
            <person name="Smith J."/>
            <person name="Yandell M."/>
            <person name="Nelson C."/>
            <person name="Grigoriev I."/>
            <person name="Davis J."/>
        </authorList>
    </citation>
    <scope>NUCLEOTIDE SEQUENCE</scope>
    <source>
        <strain evidence="1">G11</strain>
    </source>
</reference>
<accession>A0A9P6T992</accession>
<organism evidence="1 2">
    <name type="scientific">Cronartium quercuum f. sp. fusiforme G11</name>
    <dbReference type="NCBI Taxonomy" id="708437"/>
    <lineage>
        <taxon>Eukaryota</taxon>
        <taxon>Fungi</taxon>
        <taxon>Dikarya</taxon>
        <taxon>Basidiomycota</taxon>
        <taxon>Pucciniomycotina</taxon>
        <taxon>Pucciniomycetes</taxon>
        <taxon>Pucciniales</taxon>
        <taxon>Coleosporiaceae</taxon>
        <taxon>Cronartium</taxon>
    </lineage>
</organism>
<dbReference type="Proteomes" id="UP000886653">
    <property type="component" value="Unassembled WGS sequence"/>
</dbReference>
<evidence type="ECO:0000313" key="2">
    <source>
        <dbReference type="Proteomes" id="UP000886653"/>
    </source>
</evidence>
<dbReference type="AlphaFoldDB" id="A0A9P6T992"/>
<protein>
    <submittedName>
        <fullName evidence="1">Uncharacterized protein</fullName>
    </submittedName>
</protein>
<keyword evidence="2" id="KW-1185">Reference proteome</keyword>